<dbReference type="EMBL" id="APMQ01000028">
    <property type="protein sequence ID" value="ENZ74884.1"/>
    <property type="molecule type" value="Genomic_DNA"/>
</dbReference>
<gene>
    <name evidence="1" type="ORF">OR214_05156</name>
</gene>
<evidence type="ECO:0000313" key="1">
    <source>
        <dbReference type="EMBL" id="ENZ74884.1"/>
    </source>
</evidence>
<dbReference type="AlphaFoldDB" id="R0DY30"/>
<organism evidence="1 2">
    <name type="scientific">Ralstonia pickettii OR214</name>
    <dbReference type="NCBI Taxonomy" id="1264675"/>
    <lineage>
        <taxon>Bacteria</taxon>
        <taxon>Pseudomonadati</taxon>
        <taxon>Pseudomonadota</taxon>
        <taxon>Betaproteobacteria</taxon>
        <taxon>Burkholderiales</taxon>
        <taxon>Burkholderiaceae</taxon>
        <taxon>Ralstonia</taxon>
    </lineage>
</organism>
<sequence length="132" mass="15085">MDFDEFKESLGIGDQAAMSHALESISNSIAIRIREGNPLSEEERARTRDIVDQARALRIQEFSGSDPAARAADRIPERHHYAAYSVVRALAEQDREPQNDFADDRVRSVYESHRHYLERRASDPTINKEAFV</sequence>
<dbReference type="Proteomes" id="UP000013280">
    <property type="component" value="Unassembled WGS sequence"/>
</dbReference>
<protein>
    <submittedName>
        <fullName evidence="1">Uncharacterized protein</fullName>
    </submittedName>
</protein>
<name>R0DY30_RALPI</name>
<accession>R0DY30</accession>
<proteinExistence type="predicted"/>
<evidence type="ECO:0000313" key="2">
    <source>
        <dbReference type="Proteomes" id="UP000013280"/>
    </source>
</evidence>
<comment type="caution">
    <text evidence="1">The sequence shown here is derived from an EMBL/GenBank/DDBJ whole genome shotgun (WGS) entry which is preliminary data.</text>
</comment>
<reference evidence="1 2" key="1">
    <citation type="journal article" date="2013" name="Genome Announc.">
        <title>Draft Genome Sequence for Ralstonia sp. Strain OR214, a Bacterium with Potential for Bioremediation.</title>
        <authorList>
            <person name="Utturkar S.M."/>
            <person name="Bollmann A."/>
            <person name="Brzoska R.M."/>
            <person name="Klingeman D.M."/>
            <person name="Epstein S.E."/>
            <person name="Palumbo A.V."/>
            <person name="Brown S.D."/>
        </authorList>
    </citation>
    <scope>NUCLEOTIDE SEQUENCE [LARGE SCALE GENOMIC DNA]</scope>
    <source>
        <strain evidence="1 2">OR214</strain>
    </source>
</reference>
<dbReference type="PATRIC" id="fig|1264675.3.peg.5084"/>
<dbReference type="RefSeq" id="WP_004636779.1">
    <property type="nucleotide sequence ID" value="NZ_APMQ01000028.1"/>
</dbReference>